<feature type="region of interest" description="Disordered" evidence="1">
    <location>
        <begin position="1"/>
        <end position="41"/>
    </location>
</feature>
<dbReference type="AlphaFoldDB" id="A0A9W6WRN9"/>
<reference evidence="2" key="1">
    <citation type="submission" date="2023-04" db="EMBL/GenBank/DDBJ databases">
        <title>Phytophthora lilii NBRC 32176.</title>
        <authorList>
            <person name="Ichikawa N."/>
            <person name="Sato H."/>
            <person name="Tonouchi N."/>
        </authorList>
    </citation>
    <scope>NUCLEOTIDE SEQUENCE</scope>
    <source>
        <strain evidence="2">NBRC 32176</strain>
    </source>
</reference>
<keyword evidence="3" id="KW-1185">Reference proteome</keyword>
<proteinExistence type="predicted"/>
<evidence type="ECO:0000313" key="2">
    <source>
        <dbReference type="EMBL" id="GMF14865.1"/>
    </source>
</evidence>
<dbReference type="EMBL" id="BSXW01000209">
    <property type="protein sequence ID" value="GMF14865.1"/>
    <property type="molecule type" value="Genomic_DNA"/>
</dbReference>
<evidence type="ECO:0000256" key="1">
    <source>
        <dbReference type="SAM" id="MobiDB-lite"/>
    </source>
</evidence>
<name>A0A9W6WRN9_9STRA</name>
<accession>A0A9W6WRN9</accession>
<organism evidence="2 3">
    <name type="scientific">Phytophthora lilii</name>
    <dbReference type="NCBI Taxonomy" id="2077276"/>
    <lineage>
        <taxon>Eukaryota</taxon>
        <taxon>Sar</taxon>
        <taxon>Stramenopiles</taxon>
        <taxon>Oomycota</taxon>
        <taxon>Peronosporomycetes</taxon>
        <taxon>Peronosporales</taxon>
        <taxon>Peronosporaceae</taxon>
        <taxon>Phytophthora</taxon>
    </lineage>
</organism>
<feature type="compositionally biased region" description="Basic and acidic residues" evidence="1">
    <location>
        <begin position="29"/>
        <end position="41"/>
    </location>
</feature>
<evidence type="ECO:0000313" key="3">
    <source>
        <dbReference type="Proteomes" id="UP001165083"/>
    </source>
</evidence>
<comment type="caution">
    <text evidence="2">The sequence shown here is derived from an EMBL/GenBank/DDBJ whole genome shotgun (WGS) entry which is preliminary data.</text>
</comment>
<sequence>MANKAKNDTSANSPNKSAHVKKGVSRNSSRLDKNCGEEQRATRTKIQEFCSSFEATPSESELETDKRKLGLCS</sequence>
<protein>
    <submittedName>
        <fullName evidence="2">Unnamed protein product</fullName>
    </submittedName>
</protein>
<dbReference type="Proteomes" id="UP001165083">
    <property type="component" value="Unassembled WGS sequence"/>
</dbReference>
<gene>
    <name evidence="2" type="ORF">Plil01_000497900</name>
</gene>